<protein>
    <submittedName>
        <fullName evidence="1">Uncharacterized protein</fullName>
    </submittedName>
</protein>
<sequence>MSSRPGGPMRGAGVPSGCVSQDEIYNLRYRRGSLSSSFGEFVGGLFLWELWPGDLTKYIYQILKLCDEEEVDVPADTIITAGQAKDAVHIMFMESSENVEKEDFAAIFWIENLVEK</sequence>
<evidence type="ECO:0000313" key="2">
    <source>
        <dbReference type="Proteomes" id="UP000499080"/>
    </source>
</evidence>
<gene>
    <name evidence="1" type="ORF">AVEN_53213_1</name>
</gene>
<dbReference type="AlphaFoldDB" id="A0A4Y2A9A8"/>
<dbReference type="Proteomes" id="UP000499080">
    <property type="component" value="Unassembled WGS sequence"/>
</dbReference>
<dbReference type="EMBL" id="BGPR01000010">
    <property type="protein sequence ID" value="GBL76451.1"/>
    <property type="molecule type" value="Genomic_DNA"/>
</dbReference>
<keyword evidence="2" id="KW-1185">Reference proteome</keyword>
<comment type="caution">
    <text evidence="1">The sequence shown here is derived from an EMBL/GenBank/DDBJ whole genome shotgun (WGS) entry which is preliminary data.</text>
</comment>
<proteinExistence type="predicted"/>
<reference evidence="1 2" key="1">
    <citation type="journal article" date="2019" name="Sci. Rep.">
        <title>Orb-weaving spider Araneus ventricosus genome elucidates the spidroin gene catalogue.</title>
        <authorList>
            <person name="Kono N."/>
            <person name="Nakamura H."/>
            <person name="Ohtoshi R."/>
            <person name="Moran D.A.P."/>
            <person name="Shinohara A."/>
            <person name="Yoshida Y."/>
            <person name="Fujiwara M."/>
            <person name="Mori M."/>
            <person name="Tomita M."/>
            <person name="Arakawa K."/>
        </authorList>
    </citation>
    <scope>NUCLEOTIDE SEQUENCE [LARGE SCALE GENOMIC DNA]</scope>
</reference>
<accession>A0A4Y2A9A8</accession>
<evidence type="ECO:0000313" key="1">
    <source>
        <dbReference type="EMBL" id="GBL76451.1"/>
    </source>
</evidence>
<organism evidence="1 2">
    <name type="scientific">Araneus ventricosus</name>
    <name type="common">Orbweaver spider</name>
    <name type="synonym">Epeira ventricosa</name>
    <dbReference type="NCBI Taxonomy" id="182803"/>
    <lineage>
        <taxon>Eukaryota</taxon>
        <taxon>Metazoa</taxon>
        <taxon>Ecdysozoa</taxon>
        <taxon>Arthropoda</taxon>
        <taxon>Chelicerata</taxon>
        <taxon>Arachnida</taxon>
        <taxon>Araneae</taxon>
        <taxon>Araneomorphae</taxon>
        <taxon>Entelegynae</taxon>
        <taxon>Araneoidea</taxon>
        <taxon>Araneidae</taxon>
        <taxon>Araneus</taxon>
    </lineage>
</organism>
<name>A0A4Y2A9A8_ARAVE</name>